<evidence type="ECO:0000313" key="7">
    <source>
        <dbReference type="EMBL" id="KAI1613210.1"/>
    </source>
</evidence>
<dbReference type="InterPro" id="IPR026749">
    <property type="entry name" value="Tmem135"/>
</dbReference>
<evidence type="ECO:0000256" key="2">
    <source>
        <dbReference type="ARBA" id="ARBA00008924"/>
    </source>
</evidence>
<evidence type="ECO:0000256" key="5">
    <source>
        <dbReference type="ARBA" id="ARBA00023136"/>
    </source>
</evidence>
<gene>
    <name evidence="7" type="ORF">EDD36DRAFT_258393</name>
</gene>
<dbReference type="Proteomes" id="UP001203852">
    <property type="component" value="Unassembled WGS sequence"/>
</dbReference>
<protein>
    <recommendedName>
        <fullName evidence="6">Transmembrane protein 135 N-terminal domain-containing protein</fullName>
    </recommendedName>
</protein>
<keyword evidence="3" id="KW-0812">Transmembrane</keyword>
<reference evidence="7" key="1">
    <citation type="journal article" date="2022" name="bioRxiv">
        <title>Deciphering the potential niche of two novel black yeast fungi from a biological soil crust based on their genomes, phenotypes, and melanin regulation.</title>
        <authorList>
            <consortium name="DOE Joint Genome Institute"/>
            <person name="Carr E.C."/>
            <person name="Barton Q."/>
            <person name="Grambo S."/>
            <person name="Sullivan M."/>
            <person name="Renfro C.M."/>
            <person name="Kuo A."/>
            <person name="Pangilinan J."/>
            <person name="Lipzen A."/>
            <person name="Keymanesh K."/>
            <person name="Savage E."/>
            <person name="Barry K."/>
            <person name="Grigoriev I.V."/>
            <person name="Riekhof W.R."/>
            <person name="Harris S.S."/>
        </authorList>
    </citation>
    <scope>NUCLEOTIDE SEQUENCE</scope>
    <source>
        <strain evidence="7">JF 03-4F</strain>
    </source>
</reference>
<comment type="caution">
    <text evidence="7">The sequence shown here is derived from an EMBL/GenBank/DDBJ whole genome shotgun (WGS) entry which is preliminary data.</text>
</comment>
<dbReference type="AlphaFoldDB" id="A0AAN6IDM6"/>
<keyword evidence="8" id="KW-1185">Reference proteome</keyword>
<dbReference type="GO" id="GO:0012505">
    <property type="term" value="C:endomembrane system"/>
    <property type="evidence" value="ECO:0007669"/>
    <property type="project" value="UniProtKB-SubCell"/>
</dbReference>
<organism evidence="7 8">
    <name type="scientific">Exophiala viscosa</name>
    <dbReference type="NCBI Taxonomy" id="2486360"/>
    <lineage>
        <taxon>Eukaryota</taxon>
        <taxon>Fungi</taxon>
        <taxon>Dikarya</taxon>
        <taxon>Ascomycota</taxon>
        <taxon>Pezizomycotina</taxon>
        <taxon>Eurotiomycetes</taxon>
        <taxon>Chaetothyriomycetidae</taxon>
        <taxon>Chaetothyriales</taxon>
        <taxon>Herpotrichiellaceae</taxon>
        <taxon>Exophiala</taxon>
    </lineage>
</organism>
<dbReference type="PANTHER" id="PTHR12459:SF15">
    <property type="entry name" value="TRANSMEMBRANE PROTEIN 135"/>
    <property type="match status" value="1"/>
</dbReference>
<evidence type="ECO:0000256" key="4">
    <source>
        <dbReference type="ARBA" id="ARBA00022989"/>
    </source>
</evidence>
<dbReference type="Pfam" id="PF15982">
    <property type="entry name" value="TMEM135_C_rich"/>
    <property type="match status" value="1"/>
</dbReference>
<dbReference type="PANTHER" id="PTHR12459">
    <property type="entry name" value="TRANSMEMBRANE PROTEIN 135-RELATED"/>
    <property type="match status" value="1"/>
</dbReference>
<dbReference type="EMBL" id="MU404354">
    <property type="protein sequence ID" value="KAI1613210.1"/>
    <property type="molecule type" value="Genomic_DNA"/>
</dbReference>
<comment type="subcellular location">
    <subcellularLocation>
        <location evidence="1">Endomembrane system</location>
        <topology evidence="1">Multi-pass membrane protein</topology>
    </subcellularLocation>
</comment>
<name>A0AAN6IDM6_9EURO</name>
<evidence type="ECO:0000313" key="8">
    <source>
        <dbReference type="Proteomes" id="UP001203852"/>
    </source>
</evidence>
<evidence type="ECO:0000256" key="3">
    <source>
        <dbReference type="ARBA" id="ARBA00022692"/>
    </source>
</evidence>
<comment type="similarity">
    <text evidence="2">Belongs to the TMEM135 family.</text>
</comment>
<dbReference type="InterPro" id="IPR031926">
    <property type="entry name" value="TMEM135_N"/>
</dbReference>
<evidence type="ECO:0000256" key="1">
    <source>
        <dbReference type="ARBA" id="ARBA00004127"/>
    </source>
</evidence>
<feature type="domain" description="Transmembrane protein 135 N-terminal" evidence="6">
    <location>
        <begin position="302"/>
        <end position="426"/>
    </location>
</feature>
<accession>A0AAN6IDM6</accession>
<keyword evidence="5" id="KW-0472">Membrane</keyword>
<sequence>MDHVDFNAIKPLLRAYALGHVTFTGPRLFGFLRSLRRQKLSTQENLNILCTILKTSTQPNRFPTAAAIIVGGATALPRLVRAILQKVLSIYSNGPTRLNDRLTRRIQFVCSLLSAWLAFDLLNRDENWFRKRGISSLESPNKHHLPPPSYQPQYAGKTIDFTLFAFCRALDIVIISAWTRSRSKPWHLEQRNPGLANDLRRLADPTIFSISAAIIMWSWFYAPDRLPREYNQWISKVADIDARLIEVLRLARRGEFVYGEDTGKAGLLQPLCQKLGLPEGYGDPTKTIPIPCELYHSGTGKSCEVHAASRFSRSWKFAMEIYVPLQLLARIRTPNLKSAMEGLKAAARSSSFLAAYTALVYYGICLARTRLGPKIFSTKTVTPQMWDSGLCVLAGCLACGWSILLEKPSRRQEVAFFVAPRALATLLPRVYDRQYRIREQAVFATSVALVLTTLKSGNERNVRGVLGRLLGSIMRE</sequence>
<keyword evidence="4" id="KW-1133">Transmembrane helix</keyword>
<proteinExistence type="inferred from homology"/>
<evidence type="ECO:0000259" key="6">
    <source>
        <dbReference type="Pfam" id="PF15982"/>
    </source>
</evidence>